<dbReference type="InterPro" id="IPR008858">
    <property type="entry name" value="TROVE_dom"/>
</dbReference>
<comment type="subcellular location">
    <subcellularLocation>
        <location evidence="1">Cytoplasm</location>
    </subcellularLocation>
</comment>
<comment type="similarity">
    <text evidence="2">Belongs to the Ro 60 kDa family.</text>
</comment>
<dbReference type="Gene3D" id="3.40.50.410">
    <property type="entry name" value="von Willebrand factor, type A domain"/>
    <property type="match status" value="2"/>
</dbReference>
<dbReference type="PANTHER" id="PTHR14202">
    <property type="entry name" value="60 KDA RIBONUCLEOPROTEIN SSA/RO"/>
    <property type="match status" value="1"/>
</dbReference>
<organism evidence="9">
    <name type="scientific">marine sediment metagenome</name>
    <dbReference type="NCBI Taxonomy" id="412755"/>
    <lineage>
        <taxon>unclassified sequences</taxon>
        <taxon>metagenomes</taxon>
        <taxon>ecological metagenomes</taxon>
    </lineage>
</organism>
<dbReference type="AlphaFoldDB" id="A0A0F9ST12"/>
<evidence type="ECO:0000256" key="7">
    <source>
        <dbReference type="SAM" id="MobiDB-lite"/>
    </source>
</evidence>
<gene>
    <name evidence="9" type="ORF">LCGC14_0478760</name>
</gene>
<dbReference type="Pfam" id="PF05731">
    <property type="entry name" value="TROVE"/>
    <property type="match status" value="1"/>
</dbReference>
<dbReference type="SUPFAM" id="SSF140864">
    <property type="entry name" value="TROVE domain-like"/>
    <property type="match status" value="1"/>
</dbReference>
<dbReference type="GO" id="GO:0005737">
    <property type="term" value="C:cytoplasm"/>
    <property type="evidence" value="ECO:0007669"/>
    <property type="project" value="UniProtKB-SubCell"/>
</dbReference>
<keyword evidence="6" id="KW-0687">Ribonucleoprotein</keyword>
<keyword evidence="3" id="KW-0963">Cytoplasm</keyword>
<proteinExistence type="inferred from homology"/>
<feature type="region of interest" description="Disordered" evidence="7">
    <location>
        <begin position="1"/>
        <end position="25"/>
    </location>
</feature>
<dbReference type="PROSITE" id="PS50988">
    <property type="entry name" value="TROVE"/>
    <property type="match status" value="1"/>
</dbReference>
<accession>A0A0F9ST12</accession>
<evidence type="ECO:0000256" key="5">
    <source>
        <dbReference type="ARBA" id="ARBA00022884"/>
    </source>
</evidence>
<evidence type="ECO:0000259" key="8">
    <source>
        <dbReference type="PROSITE" id="PS50988"/>
    </source>
</evidence>
<dbReference type="InterPro" id="IPR036465">
    <property type="entry name" value="vWFA_dom_sf"/>
</dbReference>
<name>A0A0F9ST12_9ZZZZ</name>
<comment type="caution">
    <text evidence="9">The sequence shown here is derived from an EMBL/GenBank/DDBJ whole genome shotgun (WGS) entry which is preliminary data.</text>
</comment>
<reference evidence="9" key="1">
    <citation type="journal article" date="2015" name="Nature">
        <title>Complex archaea that bridge the gap between prokaryotes and eukaryotes.</title>
        <authorList>
            <person name="Spang A."/>
            <person name="Saw J.H."/>
            <person name="Jorgensen S.L."/>
            <person name="Zaremba-Niedzwiedzka K."/>
            <person name="Martijn J."/>
            <person name="Lind A.E."/>
            <person name="van Eijk R."/>
            <person name="Schleper C."/>
            <person name="Guy L."/>
            <person name="Ettema T.J."/>
        </authorList>
    </citation>
    <scope>NUCLEOTIDE SEQUENCE</scope>
</reference>
<dbReference type="EMBL" id="LAZR01000517">
    <property type="protein sequence ID" value="KKN65737.1"/>
    <property type="molecule type" value="Genomic_DNA"/>
</dbReference>
<dbReference type="Pfam" id="PF25045">
    <property type="entry name" value="vWA_Ro60"/>
    <property type="match status" value="1"/>
</dbReference>
<evidence type="ECO:0000256" key="4">
    <source>
        <dbReference type="ARBA" id="ARBA00022723"/>
    </source>
</evidence>
<evidence type="ECO:0000256" key="2">
    <source>
        <dbReference type="ARBA" id="ARBA00007814"/>
    </source>
</evidence>
<evidence type="ECO:0000313" key="9">
    <source>
        <dbReference type="EMBL" id="KKN65737.1"/>
    </source>
</evidence>
<dbReference type="GO" id="GO:1990904">
    <property type="term" value="C:ribonucleoprotein complex"/>
    <property type="evidence" value="ECO:0007669"/>
    <property type="project" value="UniProtKB-KW"/>
</dbReference>
<dbReference type="InterPro" id="IPR040322">
    <property type="entry name" value="TROVE2"/>
</dbReference>
<evidence type="ECO:0000256" key="3">
    <source>
        <dbReference type="ARBA" id="ARBA00022490"/>
    </source>
</evidence>
<keyword evidence="4" id="KW-0479">Metal-binding</keyword>
<dbReference type="InterPro" id="IPR056800">
    <property type="entry name" value="vWA_Ro60"/>
</dbReference>
<feature type="domain" description="TROVE" evidence="8">
    <location>
        <begin position="24"/>
        <end position="384"/>
    </location>
</feature>
<sequence length="570" mass="62861">MVNYAKHVSRKVTPQSEKAAPKQKKNNAGGYTFKIDDWARLDRFLVLGSEGGTYYCSENKLTKQNAKCVGRLLNKDVKSGLKVVEKVVEISQAGRAPKNDQAIFVLALAASCDSDEVRKVALEALPKVCRMGTHRFQFAAMVNELRGWGRGLRNAFANCFNSMPVDKLAYQLVKYQQRDGWSNRDLLRLCHAGKTAPTAEHQAAYRWVVAGADGLGKRAVKRRKSDKSETVVNYDAVGELPRLIQAYEELKGLKDVKRVEEMIREYRFTHEMVPTQFKNSPAVWEALLENMPITAMIRNLGKMTNVGIIKPLSQASRKIADTLGNVEILKKGRVHPLSVLTALKIYQRGCGIKGSLAWTPDRKVVDALDSAFYLAFDAIVPTGKNILLALDVSGSMGSPIANSPLSCRDASAALAMVTARSEKNYHFIGFTGGSHSWYGGTLDQQISNVSSLDISAKQRLDDVVRTISGLPFGGTDCALPMLWAEKKKVDVDAFVVLTDNETWETWAGSIHPHQALTQYRNRMDKPDAKCIVVGMTASKFSIANPDDPGMLDIVGFNTAAPAVMADFIRQ</sequence>
<dbReference type="InterPro" id="IPR037214">
    <property type="entry name" value="TROVE_dom_sf"/>
</dbReference>
<keyword evidence="5" id="KW-0694">RNA-binding</keyword>
<evidence type="ECO:0000256" key="1">
    <source>
        <dbReference type="ARBA" id="ARBA00004496"/>
    </source>
</evidence>
<dbReference type="PANTHER" id="PTHR14202:SF0">
    <property type="entry name" value="RNA-BINDING PROTEIN RO60"/>
    <property type="match status" value="1"/>
</dbReference>
<dbReference type="GO" id="GO:0046872">
    <property type="term" value="F:metal ion binding"/>
    <property type="evidence" value="ECO:0007669"/>
    <property type="project" value="UniProtKB-KW"/>
</dbReference>
<protein>
    <recommendedName>
        <fullName evidence="8">TROVE domain-containing protein</fullName>
    </recommendedName>
</protein>
<dbReference type="SUPFAM" id="SSF53300">
    <property type="entry name" value="vWA-like"/>
    <property type="match status" value="1"/>
</dbReference>
<evidence type="ECO:0000256" key="6">
    <source>
        <dbReference type="ARBA" id="ARBA00023274"/>
    </source>
</evidence>
<dbReference type="GO" id="GO:0003723">
    <property type="term" value="F:RNA binding"/>
    <property type="evidence" value="ECO:0007669"/>
    <property type="project" value="UniProtKB-KW"/>
</dbReference>